<dbReference type="Proteomes" id="UP001085076">
    <property type="component" value="Miscellaneous, Linkage group lg04"/>
</dbReference>
<organism evidence="5 6">
    <name type="scientific">Dioscorea zingiberensis</name>
    <dbReference type="NCBI Taxonomy" id="325984"/>
    <lineage>
        <taxon>Eukaryota</taxon>
        <taxon>Viridiplantae</taxon>
        <taxon>Streptophyta</taxon>
        <taxon>Embryophyta</taxon>
        <taxon>Tracheophyta</taxon>
        <taxon>Spermatophyta</taxon>
        <taxon>Magnoliopsida</taxon>
        <taxon>Liliopsida</taxon>
        <taxon>Dioscoreales</taxon>
        <taxon>Dioscoreaceae</taxon>
        <taxon>Dioscorea</taxon>
    </lineage>
</organism>
<evidence type="ECO:0000256" key="1">
    <source>
        <dbReference type="ARBA" id="ARBA00022982"/>
    </source>
</evidence>
<dbReference type="InterPro" id="IPR050620">
    <property type="entry name" value="Thioredoxin_H-type-like"/>
</dbReference>
<keyword evidence="2" id="KW-1015">Disulfide bond</keyword>
<dbReference type="Gene3D" id="3.40.30.10">
    <property type="entry name" value="Glutaredoxin"/>
    <property type="match status" value="1"/>
</dbReference>
<accession>A0A9D5CNA0</accession>
<dbReference type="InterPro" id="IPR036249">
    <property type="entry name" value="Thioredoxin-like_sf"/>
</dbReference>
<feature type="domain" description="Thioredoxin" evidence="4">
    <location>
        <begin position="37"/>
        <end position="179"/>
    </location>
</feature>
<dbReference type="EMBL" id="JAGGNH010000004">
    <property type="protein sequence ID" value="KAJ0975909.1"/>
    <property type="molecule type" value="Genomic_DNA"/>
</dbReference>
<proteinExistence type="predicted"/>
<protein>
    <recommendedName>
        <fullName evidence="4">Thioredoxin domain-containing protein</fullName>
    </recommendedName>
</protein>
<dbReference type="CDD" id="cd02947">
    <property type="entry name" value="TRX_family"/>
    <property type="match status" value="1"/>
</dbReference>
<dbReference type="AlphaFoldDB" id="A0A9D5CNA0"/>
<evidence type="ECO:0000256" key="3">
    <source>
        <dbReference type="ARBA" id="ARBA00023284"/>
    </source>
</evidence>
<dbReference type="PANTHER" id="PTHR10438:SF405">
    <property type="entry name" value="THIOREDOXIN DOMAIN-CONTAINING PROTEIN"/>
    <property type="match status" value="1"/>
</dbReference>
<reference evidence="5" key="1">
    <citation type="submission" date="2021-03" db="EMBL/GenBank/DDBJ databases">
        <authorList>
            <person name="Li Z."/>
            <person name="Yang C."/>
        </authorList>
    </citation>
    <scope>NUCLEOTIDE SEQUENCE</scope>
    <source>
        <strain evidence="5">Dzin_1.0</strain>
        <tissue evidence="5">Leaf</tissue>
    </source>
</reference>
<evidence type="ECO:0000313" key="6">
    <source>
        <dbReference type="Proteomes" id="UP001085076"/>
    </source>
</evidence>
<gene>
    <name evidence="5" type="ORF">J5N97_017874</name>
</gene>
<dbReference type="InterPro" id="IPR013766">
    <property type="entry name" value="Thioredoxin_domain"/>
</dbReference>
<evidence type="ECO:0000313" key="5">
    <source>
        <dbReference type="EMBL" id="KAJ0975909.1"/>
    </source>
</evidence>
<evidence type="ECO:0000256" key="2">
    <source>
        <dbReference type="ARBA" id="ARBA00023157"/>
    </source>
</evidence>
<keyword evidence="6" id="KW-1185">Reference proteome</keyword>
<evidence type="ECO:0000259" key="4">
    <source>
        <dbReference type="PROSITE" id="PS51352"/>
    </source>
</evidence>
<comment type="caution">
    <text evidence="5">The sequence shown here is derived from an EMBL/GenBank/DDBJ whole genome shotgun (WGS) entry which is preliminary data.</text>
</comment>
<keyword evidence="3" id="KW-0676">Redox-active center</keyword>
<dbReference type="PROSITE" id="PS51352">
    <property type="entry name" value="THIOREDOXIN_2"/>
    <property type="match status" value="1"/>
</dbReference>
<keyword evidence="1" id="KW-0813">Transport</keyword>
<name>A0A9D5CNA0_9LILI</name>
<keyword evidence="1" id="KW-0249">Electron transport</keyword>
<dbReference type="Pfam" id="PF00085">
    <property type="entry name" value="Thioredoxin"/>
    <property type="match status" value="1"/>
</dbReference>
<dbReference type="SUPFAM" id="SSF52833">
    <property type="entry name" value="Thioredoxin-like"/>
    <property type="match status" value="1"/>
</dbReference>
<dbReference type="FunFam" id="3.40.30.10:FF:000245">
    <property type="entry name" value="Thioredoxin"/>
    <property type="match status" value="1"/>
</dbReference>
<reference evidence="5" key="2">
    <citation type="journal article" date="2022" name="Hortic Res">
        <title>The genome of Dioscorea zingiberensis sheds light on the biosynthesis, origin and evolution of the medicinally important diosgenin saponins.</title>
        <authorList>
            <person name="Li Y."/>
            <person name="Tan C."/>
            <person name="Li Z."/>
            <person name="Guo J."/>
            <person name="Li S."/>
            <person name="Chen X."/>
            <person name="Wang C."/>
            <person name="Dai X."/>
            <person name="Yang H."/>
            <person name="Song W."/>
            <person name="Hou L."/>
            <person name="Xu J."/>
            <person name="Tong Z."/>
            <person name="Xu A."/>
            <person name="Yuan X."/>
            <person name="Wang W."/>
            <person name="Yang Q."/>
            <person name="Chen L."/>
            <person name="Sun Z."/>
            <person name="Wang K."/>
            <person name="Pan B."/>
            <person name="Chen J."/>
            <person name="Bao Y."/>
            <person name="Liu F."/>
            <person name="Qi X."/>
            <person name="Gang D.R."/>
            <person name="Wen J."/>
            <person name="Li J."/>
        </authorList>
    </citation>
    <scope>NUCLEOTIDE SEQUENCE</scope>
    <source>
        <strain evidence="5">Dzin_1.0</strain>
    </source>
</reference>
<dbReference type="PANTHER" id="PTHR10438">
    <property type="entry name" value="THIOREDOXIN"/>
    <property type="match status" value="1"/>
</dbReference>
<dbReference type="OrthoDB" id="2121326at2759"/>
<sequence length="181" mass="20064">MAARRISLLRPSLLRRLFNPYNPSQTPTSLHSPTSPLLPLPSSTSFSSPLLRHPSLFSSFPFSSSSAPSNIVVIGSEQAFNASLQKVQDDGLPAIFYFTAAWCGPCRFLSPKLEEMSREFPNVHVFKVDIDLEGLANTLSKLEIYSVPTLHFFQNGKKVSTVVGADVERVKDAMEELYKSE</sequence>